<evidence type="ECO:0008006" key="7">
    <source>
        <dbReference type="Google" id="ProtNLM"/>
    </source>
</evidence>
<proteinExistence type="predicted"/>
<evidence type="ECO:0000256" key="3">
    <source>
        <dbReference type="ARBA" id="ARBA00022839"/>
    </source>
</evidence>
<dbReference type="AlphaFoldDB" id="A0A6C0EXH7"/>
<dbReference type="EMBL" id="MN738927">
    <property type="protein sequence ID" value="QHT31945.1"/>
    <property type="molecule type" value="Genomic_DNA"/>
</dbReference>
<evidence type="ECO:0000313" key="6">
    <source>
        <dbReference type="EMBL" id="QHT31945.1"/>
    </source>
</evidence>
<feature type="domain" description="Xrn1 N-terminal" evidence="4">
    <location>
        <begin position="1"/>
        <end position="224"/>
    </location>
</feature>
<dbReference type="Pfam" id="PF17846">
    <property type="entry name" value="XRN_M"/>
    <property type="match status" value="2"/>
</dbReference>
<evidence type="ECO:0000259" key="4">
    <source>
        <dbReference type="Pfam" id="PF03159"/>
    </source>
</evidence>
<reference evidence="6" key="1">
    <citation type="journal article" date="2020" name="Nature">
        <title>Giant virus diversity and host interactions through global metagenomics.</title>
        <authorList>
            <person name="Schulz F."/>
            <person name="Roux S."/>
            <person name="Paez-Espino D."/>
            <person name="Jungbluth S."/>
            <person name="Walsh D.A."/>
            <person name="Denef V.J."/>
            <person name="McMahon K.D."/>
            <person name="Konstantinidis K.T."/>
            <person name="Eloe-Fadrosh E.A."/>
            <person name="Kyrpides N.C."/>
            <person name="Woyke T."/>
        </authorList>
    </citation>
    <scope>NUCLEOTIDE SEQUENCE</scope>
    <source>
        <strain evidence="6">GVMAG-M-3300009155-48</strain>
    </source>
</reference>
<evidence type="ECO:0000259" key="5">
    <source>
        <dbReference type="Pfam" id="PF17846"/>
    </source>
</evidence>
<dbReference type="GO" id="GO:0004534">
    <property type="term" value="F:5'-3' RNA exonuclease activity"/>
    <property type="evidence" value="ECO:0007669"/>
    <property type="project" value="TreeGrafter"/>
</dbReference>
<organism evidence="6">
    <name type="scientific">viral metagenome</name>
    <dbReference type="NCBI Taxonomy" id="1070528"/>
    <lineage>
        <taxon>unclassified sequences</taxon>
        <taxon>metagenomes</taxon>
        <taxon>organismal metagenomes</taxon>
    </lineage>
</organism>
<evidence type="ECO:0000256" key="2">
    <source>
        <dbReference type="ARBA" id="ARBA00022801"/>
    </source>
</evidence>
<sequence>MGIPSYFSYIIKNHSNIIRNLDYHQNIKKTKFNHLYIDANSIIYDAYHKLEREKTIDKLNRDEIENLIIDAVIFNIQKYILYTKPTDTIFIGFDGVAPFAKMEQQRTRRYKSEFLSKLSSKNDSTQTPKVKWNTTSITPGTNFMNLLSKRIIYEFSLHESKYAVKQIIVTPSIDPGEGEHKIYDHIRNHISNQDNVAIYGLDADLIMLSIFQLVYCKNIYVFREAPEFGNSVKANEVSIKLPLFLNIDLLVSSILTEMDCKYSTYDRVNDYVFLCFFLGNDFLPHFPAMNIRTYGIQILVDTYRKCIGNTMDRYLISKDRKIQWRNVRILLEEIAKHEKEYILNEYSLRDKMENRKYEQTTEKEKENLLNNVPVIFRAEEKYISPTEFNWEDRYYKILLHETRETANLKNICNNYLEGLEWVYKYYTQGCPHWKWKYNYHYPPLLVDLIHYIPHYETEFILENNSKPFSPYTQLSYVLPTSQFELLPKKISNYLLTNFSNLYSSKLEFKWAFCKFFWESHVDCKPIPLDILENWDKQFININV</sequence>
<feature type="domain" description="Xrn1 helical" evidence="5">
    <location>
        <begin position="389"/>
        <end position="502"/>
    </location>
</feature>
<accession>A0A6C0EXH7</accession>
<keyword evidence="2" id="KW-0378">Hydrolase</keyword>
<dbReference type="GO" id="GO:0003723">
    <property type="term" value="F:RNA binding"/>
    <property type="evidence" value="ECO:0007669"/>
    <property type="project" value="TreeGrafter"/>
</dbReference>
<dbReference type="GO" id="GO:0000956">
    <property type="term" value="P:nuclear-transcribed mRNA catabolic process"/>
    <property type="evidence" value="ECO:0007669"/>
    <property type="project" value="TreeGrafter"/>
</dbReference>
<protein>
    <recommendedName>
        <fullName evidence="7">Xrn1 N-terminal domain-containing protein</fullName>
    </recommendedName>
</protein>
<keyword evidence="3" id="KW-0269">Exonuclease</keyword>
<feature type="domain" description="Xrn1 helical" evidence="5">
    <location>
        <begin position="268"/>
        <end position="370"/>
    </location>
</feature>
<dbReference type="Pfam" id="PF03159">
    <property type="entry name" value="XRN_N"/>
    <property type="match status" value="1"/>
</dbReference>
<dbReference type="PANTHER" id="PTHR12341:SF71">
    <property type="entry name" value="RRM DOMAIN-CONTAINING PROTEIN"/>
    <property type="match status" value="1"/>
</dbReference>
<dbReference type="PANTHER" id="PTHR12341">
    <property type="entry name" value="5'-&gt;3' EXORIBONUCLEASE"/>
    <property type="match status" value="1"/>
</dbReference>
<dbReference type="InterPro" id="IPR027073">
    <property type="entry name" value="5_3_exoribonuclease"/>
</dbReference>
<keyword evidence="1" id="KW-0540">Nuclease</keyword>
<dbReference type="Gene3D" id="3.40.50.12390">
    <property type="match status" value="1"/>
</dbReference>
<dbReference type="InterPro" id="IPR041412">
    <property type="entry name" value="Xrn1_helical"/>
</dbReference>
<dbReference type="GO" id="GO:0005634">
    <property type="term" value="C:nucleus"/>
    <property type="evidence" value="ECO:0007669"/>
    <property type="project" value="TreeGrafter"/>
</dbReference>
<evidence type="ECO:0000256" key="1">
    <source>
        <dbReference type="ARBA" id="ARBA00022722"/>
    </source>
</evidence>
<name>A0A6C0EXH7_9ZZZZ</name>
<dbReference type="InterPro" id="IPR004859">
    <property type="entry name" value="Xrn1_N"/>
</dbReference>